<organism evidence="1">
    <name type="scientific">marine sediment metagenome</name>
    <dbReference type="NCBI Taxonomy" id="412755"/>
    <lineage>
        <taxon>unclassified sequences</taxon>
        <taxon>metagenomes</taxon>
        <taxon>ecological metagenomes</taxon>
    </lineage>
</organism>
<name>X1VEA6_9ZZZZ</name>
<accession>X1VEA6</accession>
<dbReference type="AlphaFoldDB" id="X1VEA6"/>
<feature type="non-terminal residue" evidence="1">
    <location>
        <position position="1"/>
    </location>
</feature>
<gene>
    <name evidence="1" type="ORF">S12H4_42847</name>
</gene>
<dbReference type="EMBL" id="BARW01026251">
    <property type="protein sequence ID" value="GAJ16032.1"/>
    <property type="molecule type" value="Genomic_DNA"/>
</dbReference>
<protein>
    <submittedName>
        <fullName evidence="1">Uncharacterized protein</fullName>
    </submittedName>
</protein>
<proteinExistence type="predicted"/>
<sequence length="90" mass="10138">PDIVGYLYADGRLVTPLGVALSVAGIMDFGEFYVKRRDVAFTIVNGTAEDMVLTVHYITSHLEKTYYDEFYAPIMEYMYSILEGVARGQV</sequence>
<reference evidence="1" key="1">
    <citation type="journal article" date="2014" name="Front. Microbiol.">
        <title>High frequency of phylogenetically diverse reductive dehalogenase-homologous genes in deep subseafloor sedimentary metagenomes.</title>
        <authorList>
            <person name="Kawai M."/>
            <person name="Futagami T."/>
            <person name="Toyoda A."/>
            <person name="Takaki Y."/>
            <person name="Nishi S."/>
            <person name="Hori S."/>
            <person name="Arai W."/>
            <person name="Tsubouchi T."/>
            <person name="Morono Y."/>
            <person name="Uchiyama I."/>
            <person name="Ito T."/>
            <person name="Fujiyama A."/>
            <person name="Inagaki F."/>
            <person name="Takami H."/>
        </authorList>
    </citation>
    <scope>NUCLEOTIDE SEQUENCE</scope>
    <source>
        <strain evidence="1">Expedition CK06-06</strain>
    </source>
</reference>
<comment type="caution">
    <text evidence="1">The sequence shown here is derived from an EMBL/GenBank/DDBJ whole genome shotgun (WGS) entry which is preliminary data.</text>
</comment>
<evidence type="ECO:0000313" key="1">
    <source>
        <dbReference type="EMBL" id="GAJ16032.1"/>
    </source>
</evidence>